<dbReference type="CDD" id="cd03035">
    <property type="entry name" value="ArsC_Yffb"/>
    <property type="match status" value="1"/>
</dbReference>
<dbReference type="PROSITE" id="PS51353">
    <property type="entry name" value="ARSC"/>
    <property type="match status" value="1"/>
</dbReference>
<dbReference type="InterPro" id="IPR036249">
    <property type="entry name" value="Thioredoxin-like_sf"/>
</dbReference>
<accession>A0ABT8TDQ5</accession>
<dbReference type="PANTHER" id="PTHR30041">
    <property type="entry name" value="ARSENATE REDUCTASE"/>
    <property type="match status" value="1"/>
</dbReference>
<evidence type="ECO:0000256" key="1">
    <source>
        <dbReference type="ARBA" id="ARBA00007198"/>
    </source>
</evidence>
<sequence>MAQTTLYGIKNCDTVKKARRWLEDRGLEYQFHDFRSDGLSDKQVRQWLDRVGAETLINRRSTTWKGLSDEQKGAADNADKAVNLLTEHPTLIKRPLLETGSELRVGFKADDYSTLFNA</sequence>
<dbReference type="Proteomes" id="UP001168380">
    <property type="component" value="Unassembled WGS sequence"/>
</dbReference>
<reference evidence="3" key="1">
    <citation type="submission" date="2023-07" db="EMBL/GenBank/DDBJ databases">
        <title>Gilvimarinus algae sp. nov., isolated from the surface of Kelp.</title>
        <authorList>
            <person name="Sun Y.Y."/>
            <person name="Gong Y."/>
            <person name="Du Z.J."/>
        </authorList>
    </citation>
    <scope>NUCLEOTIDE SEQUENCE</scope>
    <source>
        <strain evidence="3">SDUM040014</strain>
    </source>
</reference>
<evidence type="ECO:0000256" key="2">
    <source>
        <dbReference type="PROSITE-ProRule" id="PRU01282"/>
    </source>
</evidence>
<organism evidence="3 4">
    <name type="scientific">Gilvimarinus algae</name>
    <dbReference type="NCBI Taxonomy" id="3058037"/>
    <lineage>
        <taxon>Bacteria</taxon>
        <taxon>Pseudomonadati</taxon>
        <taxon>Pseudomonadota</taxon>
        <taxon>Gammaproteobacteria</taxon>
        <taxon>Cellvibrionales</taxon>
        <taxon>Cellvibrionaceae</taxon>
        <taxon>Gilvimarinus</taxon>
    </lineage>
</organism>
<dbReference type="SUPFAM" id="SSF52833">
    <property type="entry name" value="Thioredoxin-like"/>
    <property type="match status" value="1"/>
</dbReference>
<gene>
    <name evidence="3" type="ORF">QWI16_08590</name>
</gene>
<dbReference type="RefSeq" id="WP_302712394.1">
    <property type="nucleotide sequence ID" value="NZ_JAULRT010000052.1"/>
</dbReference>
<dbReference type="NCBIfam" id="TIGR01617">
    <property type="entry name" value="arsC_related"/>
    <property type="match status" value="1"/>
</dbReference>
<dbReference type="Gene3D" id="3.40.30.10">
    <property type="entry name" value="Glutaredoxin"/>
    <property type="match status" value="1"/>
</dbReference>
<comment type="caution">
    <text evidence="3">The sequence shown here is derived from an EMBL/GenBank/DDBJ whole genome shotgun (WGS) entry which is preliminary data.</text>
</comment>
<dbReference type="InterPro" id="IPR006504">
    <property type="entry name" value="Tscrpt_reg_Spx/MgsR"/>
</dbReference>
<name>A0ABT8TDQ5_9GAMM</name>
<protein>
    <submittedName>
        <fullName evidence="3">ArsC family reductase</fullName>
    </submittedName>
</protein>
<evidence type="ECO:0000313" key="4">
    <source>
        <dbReference type="Proteomes" id="UP001168380"/>
    </source>
</evidence>
<keyword evidence="4" id="KW-1185">Reference proteome</keyword>
<dbReference type="EMBL" id="JAULRT010000052">
    <property type="protein sequence ID" value="MDO3382232.1"/>
    <property type="molecule type" value="Genomic_DNA"/>
</dbReference>
<dbReference type="InterPro" id="IPR006660">
    <property type="entry name" value="Arsenate_reductase-like"/>
</dbReference>
<proteinExistence type="inferred from homology"/>
<dbReference type="PANTHER" id="PTHR30041:SF8">
    <property type="entry name" value="PROTEIN YFFB"/>
    <property type="match status" value="1"/>
</dbReference>
<comment type="similarity">
    <text evidence="1 2">Belongs to the ArsC family.</text>
</comment>
<dbReference type="NCBIfam" id="NF008107">
    <property type="entry name" value="PRK10853.1"/>
    <property type="match status" value="1"/>
</dbReference>
<dbReference type="Pfam" id="PF03960">
    <property type="entry name" value="ArsC"/>
    <property type="match status" value="1"/>
</dbReference>
<evidence type="ECO:0000313" key="3">
    <source>
        <dbReference type="EMBL" id="MDO3382232.1"/>
    </source>
</evidence>